<evidence type="ECO:0000256" key="2">
    <source>
        <dbReference type="ARBA" id="ARBA00023002"/>
    </source>
</evidence>
<dbReference type="Gene3D" id="2.60.120.10">
    <property type="entry name" value="Jelly Rolls"/>
    <property type="match status" value="1"/>
</dbReference>
<feature type="non-terminal residue" evidence="4">
    <location>
        <position position="1"/>
    </location>
</feature>
<dbReference type="AlphaFoldDB" id="A0A813DE03"/>
<accession>A0A813DE03</accession>
<comment type="caution">
    <text evidence="4">The sequence shown here is derived from an EMBL/GenBank/DDBJ whole genome shotgun (WGS) entry which is preliminary data.</text>
</comment>
<evidence type="ECO:0000256" key="3">
    <source>
        <dbReference type="ARBA" id="ARBA00023004"/>
    </source>
</evidence>
<dbReference type="InterPro" id="IPR011051">
    <property type="entry name" value="RmlC_Cupin_sf"/>
</dbReference>
<reference evidence="4" key="1">
    <citation type="submission" date="2021-02" db="EMBL/GenBank/DDBJ databases">
        <authorList>
            <person name="Dougan E. K."/>
            <person name="Rhodes N."/>
            <person name="Thang M."/>
            <person name="Chan C."/>
        </authorList>
    </citation>
    <scope>NUCLEOTIDE SEQUENCE</scope>
</reference>
<dbReference type="GO" id="GO:0016702">
    <property type="term" value="F:oxidoreductase activity, acting on single donors with incorporation of molecular oxygen, incorporation of two atoms of oxygen"/>
    <property type="evidence" value="ECO:0007669"/>
    <property type="project" value="InterPro"/>
</dbReference>
<protein>
    <recommendedName>
        <fullName evidence="6">Cysteine dioxygenase</fullName>
    </recommendedName>
</protein>
<dbReference type="PANTHER" id="PTHR22966:SF61">
    <property type="entry name" value="2-AMINOETHANETHIOL DIOXYGENASE"/>
    <property type="match status" value="1"/>
</dbReference>
<dbReference type="InterPro" id="IPR014710">
    <property type="entry name" value="RmlC-like_jellyroll"/>
</dbReference>
<keyword evidence="1" id="KW-0479">Metal-binding</keyword>
<evidence type="ECO:0008006" key="6">
    <source>
        <dbReference type="Google" id="ProtNLM"/>
    </source>
</evidence>
<evidence type="ECO:0000313" key="4">
    <source>
        <dbReference type="EMBL" id="CAE8587013.1"/>
    </source>
</evidence>
<keyword evidence="2" id="KW-0560">Oxidoreductase</keyword>
<gene>
    <name evidence="4" type="ORF">PGLA1383_LOCUS5856</name>
</gene>
<name>A0A813DE03_POLGL</name>
<dbReference type="EMBL" id="CAJNNV010002320">
    <property type="protein sequence ID" value="CAE8587013.1"/>
    <property type="molecule type" value="Genomic_DNA"/>
</dbReference>
<feature type="non-terminal residue" evidence="4">
    <location>
        <position position="181"/>
    </location>
</feature>
<dbReference type="CDD" id="cd20289">
    <property type="entry name" value="cupin_ADO"/>
    <property type="match status" value="1"/>
</dbReference>
<sequence>VPPGPAAAIRLRLDGLHADDLCLRPEHAARIACRSGVAYQEIWSSSQMTICIFLLRAGARIPLHDHPGMRVFGRLLFGRMRVLSFDLAEELPAEGGAPVRAKCYGRKVLGPEPVTYGLGPEEGNVHELQAIDHCAFFDILTPPYDVARGRDCTYYRCLEDAASGGYFLEPMPMSNFRMEMQ</sequence>
<evidence type="ECO:0000256" key="1">
    <source>
        <dbReference type="ARBA" id="ARBA00022723"/>
    </source>
</evidence>
<dbReference type="GO" id="GO:0046872">
    <property type="term" value="F:metal ion binding"/>
    <property type="evidence" value="ECO:0007669"/>
    <property type="project" value="UniProtKB-KW"/>
</dbReference>
<dbReference type="OrthoDB" id="271433at2759"/>
<proteinExistence type="predicted"/>
<evidence type="ECO:0000313" key="5">
    <source>
        <dbReference type="Proteomes" id="UP000654075"/>
    </source>
</evidence>
<dbReference type="Proteomes" id="UP000654075">
    <property type="component" value="Unassembled WGS sequence"/>
</dbReference>
<dbReference type="Pfam" id="PF07847">
    <property type="entry name" value="PCO_ADO"/>
    <property type="match status" value="1"/>
</dbReference>
<dbReference type="PANTHER" id="PTHR22966">
    <property type="entry name" value="2-AMINOETHANETHIOL DIOXYGENASE"/>
    <property type="match status" value="1"/>
</dbReference>
<organism evidence="4 5">
    <name type="scientific">Polarella glacialis</name>
    <name type="common">Dinoflagellate</name>
    <dbReference type="NCBI Taxonomy" id="89957"/>
    <lineage>
        <taxon>Eukaryota</taxon>
        <taxon>Sar</taxon>
        <taxon>Alveolata</taxon>
        <taxon>Dinophyceae</taxon>
        <taxon>Suessiales</taxon>
        <taxon>Suessiaceae</taxon>
        <taxon>Polarella</taxon>
    </lineage>
</organism>
<keyword evidence="3" id="KW-0408">Iron</keyword>
<keyword evidence="5" id="KW-1185">Reference proteome</keyword>
<dbReference type="OMA" id="MITCEIL"/>
<dbReference type="SUPFAM" id="SSF51182">
    <property type="entry name" value="RmlC-like cupins"/>
    <property type="match status" value="1"/>
</dbReference>
<dbReference type="InterPro" id="IPR012864">
    <property type="entry name" value="PCO/ADO"/>
</dbReference>